<evidence type="ECO:0008006" key="4">
    <source>
        <dbReference type="Google" id="ProtNLM"/>
    </source>
</evidence>
<gene>
    <name evidence="2" type="ORF">EZ456_04820</name>
</gene>
<keyword evidence="1" id="KW-0732">Signal</keyword>
<evidence type="ECO:0000313" key="2">
    <source>
        <dbReference type="EMBL" id="TCD28708.1"/>
    </source>
</evidence>
<evidence type="ECO:0000256" key="1">
    <source>
        <dbReference type="SAM" id="SignalP"/>
    </source>
</evidence>
<organism evidence="2 3">
    <name type="scientific">Pedobacter psychrodurus</name>
    <dbReference type="NCBI Taxonomy" id="2530456"/>
    <lineage>
        <taxon>Bacteria</taxon>
        <taxon>Pseudomonadati</taxon>
        <taxon>Bacteroidota</taxon>
        <taxon>Sphingobacteriia</taxon>
        <taxon>Sphingobacteriales</taxon>
        <taxon>Sphingobacteriaceae</taxon>
        <taxon>Pedobacter</taxon>
    </lineage>
</organism>
<proteinExistence type="predicted"/>
<dbReference type="Gene3D" id="2.40.70.10">
    <property type="entry name" value="Acid Proteases"/>
    <property type="match status" value="1"/>
</dbReference>
<evidence type="ECO:0000313" key="3">
    <source>
        <dbReference type="Proteomes" id="UP000293925"/>
    </source>
</evidence>
<feature type="signal peptide" evidence="1">
    <location>
        <begin position="1"/>
        <end position="19"/>
    </location>
</feature>
<name>A0A4R0Q4T4_9SPHI</name>
<keyword evidence="3" id="KW-1185">Reference proteome</keyword>
<dbReference type="OrthoDB" id="5166556at2"/>
<dbReference type="AlphaFoldDB" id="A0A4R0Q4T4"/>
<accession>A0A4R0Q4T4</accession>
<dbReference type="RefSeq" id="WP_131527835.1">
    <property type="nucleotide sequence ID" value="NZ_SJSO01000003.1"/>
</dbReference>
<comment type="caution">
    <text evidence="2">The sequence shown here is derived from an EMBL/GenBank/DDBJ whole genome shotgun (WGS) entry which is preliminary data.</text>
</comment>
<protein>
    <recommendedName>
        <fullName evidence="4">Aspartyl protease</fullName>
    </recommendedName>
</protein>
<dbReference type="EMBL" id="SJSO01000003">
    <property type="protein sequence ID" value="TCD28708.1"/>
    <property type="molecule type" value="Genomic_DNA"/>
</dbReference>
<feature type="chain" id="PRO_5020820232" description="Aspartyl protease" evidence="1">
    <location>
        <begin position="20"/>
        <end position="315"/>
    </location>
</feature>
<reference evidence="2 3" key="1">
    <citation type="submission" date="2019-02" db="EMBL/GenBank/DDBJ databases">
        <title>Pedobacter sp. RP-3-21 sp. nov., isolated from Arctic soil.</title>
        <authorList>
            <person name="Dahal R.H."/>
        </authorList>
    </citation>
    <scope>NUCLEOTIDE SEQUENCE [LARGE SCALE GENOMIC DNA]</scope>
    <source>
        <strain evidence="2 3">RP-3-21</strain>
    </source>
</reference>
<sequence>MKKTFTLLTFLLVYTISNAQNKTEPIIENKFQLTGDTISFPLTIINAFPFISVEVNGTKGKLMFDTGAQGALDINNNIFSQSGRSTGNGNVGSGQKFKRYIIDSVKDIRLANGLHFKDLKQVSSANFEFLQDQVTPDFLGFIGFDFFKGYLFKLDYVKRKITFYKNSSKRELSKDFLFGEKILATLNFETRKLPNHPMIKVKIGDVDVLASFDTGGSYGALEFTDKTIEKLKKRKYFIDYGKDGYGEPLLVLNNVRMNGQLTTNFIGIHQHGESINFRKAIGITEENYLTIANRFLAQYRTVWDYEHKKIYVMAY</sequence>
<dbReference type="InterPro" id="IPR021109">
    <property type="entry name" value="Peptidase_aspartic_dom_sf"/>
</dbReference>
<dbReference type="Proteomes" id="UP000293925">
    <property type="component" value="Unassembled WGS sequence"/>
</dbReference>